<proteinExistence type="predicted"/>
<gene>
    <name evidence="1" type="ORF">A2Z67_04605</name>
</gene>
<dbReference type="AlphaFoldDB" id="A0A1F7X2T4"/>
<accession>A0A1F7X2T4</accession>
<dbReference type="EMBL" id="MGFQ01000024">
    <property type="protein sequence ID" value="OGM09193.1"/>
    <property type="molecule type" value="Genomic_DNA"/>
</dbReference>
<evidence type="ECO:0000313" key="2">
    <source>
        <dbReference type="Proteomes" id="UP000176939"/>
    </source>
</evidence>
<organism evidence="1 2">
    <name type="scientific">Candidatus Woesebacteria bacterium RBG_13_36_22</name>
    <dbReference type="NCBI Taxonomy" id="1802478"/>
    <lineage>
        <taxon>Bacteria</taxon>
        <taxon>Candidatus Woeseibacteriota</taxon>
    </lineage>
</organism>
<protein>
    <submittedName>
        <fullName evidence="1">Uncharacterized protein</fullName>
    </submittedName>
</protein>
<evidence type="ECO:0000313" key="1">
    <source>
        <dbReference type="EMBL" id="OGM09193.1"/>
    </source>
</evidence>
<reference evidence="1 2" key="1">
    <citation type="journal article" date="2016" name="Nat. Commun.">
        <title>Thousands of microbial genomes shed light on interconnected biogeochemical processes in an aquifer system.</title>
        <authorList>
            <person name="Anantharaman K."/>
            <person name="Brown C.T."/>
            <person name="Hug L.A."/>
            <person name="Sharon I."/>
            <person name="Castelle C.J."/>
            <person name="Probst A.J."/>
            <person name="Thomas B.C."/>
            <person name="Singh A."/>
            <person name="Wilkins M.J."/>
            <person name="Karaoz U."/>
            <person name="Brodie E.L."/>
            <person name="Williams K.H."/>
            <person name="Hubbard S.S."/>
            <person name="Banfield J.F."/>
        </authorList>
    </citation>
    <scope>NUCLEOTIDE SEQUENCE [LARGE SCALE GENOMIC DNA]</scope>
</reference>
<sequence length="101" mass="11584">MKLLKPAKFSKFKIKEEDMKKLTYECLNCGGNPRKGYTLVCSDEEFNHYELFVPPDTIEVISLEFLTGKIPWDKDLPIKGGGSVILKKLPKEETLYSLNEI</sequence>
<dbReference type="Proteomes" id="UP000176939">
    <property type="component" value="Unassembled WGS sequence"/>
</dbReference>
<name>A0A1F7X2T4_9BACT</name>
<comment type="caution">
    <text evidence="1">The sequence shown here is derived from an EMBL/GenBank/DDBJ whole genome shotgun (WGS) entry which is preliminary data.</text>
</comment>